<evidence type="ECO:0000313" key="1">
    <source>
        <dbReference type="EMBL" id="KAJ7516960.1"/>
    </source>
</evidence>
<name>A0ACC2AHA7_DIPCM</name>
<keyword evidence="2" id="KW-1185">Reference proteome</keyword>
<proteinExistence type="predicted"/>
<organism evidence="1 2">
    <name type="scientific">Diphasiastrum complanatum</name>
    <name type="common">Issler's clubmoss</name>
    <name type="synonym">Lycopodium complanatum</name>
    <dbReference type="NCBI Taxonomy" id="34168"/>
    <lineage>
        <taxon>Eukaryota</taxon>
        <taxon>Viridiplantae</taxon>
        <taxon>Streptophyta</taxon>
        <taxon>Embryophyta</taxon>
        <taxon>Tracheophyta</taxon>
        <taxon>Lycopodiopsida</taxon>
        <taxon>Lycopodiales</taxon>
        <taxon>Lycopodiaceae</taxon>
        <taxon>Lycopodioideae</taxon>
        <taxon>Diphasiastrum</taxon>
    </lineage>
</organism>
<dbReference type="Proteomes" id="UP001162992">
    <property type="component" value="Chromosome 21"/>
</dbReference>
<evidence type="ECO:0000313" key="2">
    <source>
        <dbReference type="Proteomes" id="UP001162992"/>
    </source>
</evidence>
<reference evidence="2" key="1">
    <citation type="journal article" date="2024" name="Proc. Natl. Acad. Sci. U.S.A.">
        <title>Extraordinary preservation of gene collinearity over three hundred million years revealed in homosporous lycophytes.</title>
        <authorList>
            <person name="Li C."/>
            <person name="Wickell D."/>
            <person name="Kuo L.Y."/>
            <person name="Chen X."/>
            <person name="Nie B."/>
            <person name="Liao X."/>
            <person name="Peng D."/>
            <person name="Ji J."/>
            <person name="Jenkins J."/>
            <person name="Williams M."/>
            <person name="Shu S."/>
            <person name="Plott C."/>
            <person name="Barry K."/>
            <person name="Rajasekar S."/>
            <person name="Grimwood J."/>
            <person name="Han X."/>
            <person name="Sun S."/>
            <person name="Hou Z."/>
            <person name="He W."/>
            <person name="Dai G."/>
            <person name="Sun C."/>
            <person name="Schmutz J."/>
            <person name="Leebens-Mack J.H."/>
            <person name="Li F.W."/>
            <person name="Wang L."/>
        </authorList>
    </citation>
    <scope>NUCLEOTIDE SEQUENCE [LARGE SCALE GENOMIC DNA]</scope>
    <source>
        <strain evidence="2">cv. PW_Plant_1</strain>
    </source>
</reference>
<protein>
    <submittedName>
        <fullName evidence="1">Uncharacterized protein</fullName>
    </submittedName>
</protein>
<dbReference type="EMBL" id="CM055112">
    <property type="protein sequence ID" value="KAJ7516960.1"/>
    <property type="molecule type" value="Genomic_DNA"/>
</dbReference>
<comment type="caution">
    <text evidence="1">The sequence shown here is derived from an EMBL/GenBank/DDBJ whole genome shotgun (WGS) entry which is preliminary data.</text>
</comment>
<accession>A0ACC2AHA7</accession>
<gene>
    <name evidence="1" type="ORF">O6H91_21G006400</name>
</gene>
<sequence>MFSVFCSSSSSSSSSSSRSSAPPLPLLPYHHLLDSSYPSRYLGLHPNAPSSPSSSSSVSVLKPYSRSPFSCQLRPLEVASILKPYSSSRFCTSLAPGNAIPPLCSIQFTVSSNKTHDPTDLPEAEYGFSSDNACSTEEGSVAEPTGCRGPFSGGIDKQEGLLEGDGPTSVASKHTLLAIAAVLHGIGIPPSKVSSMMKNHEVPFSSSSASHLYRQIELLETYGVKSKTVALAIQQCPLLLFVDLEKSMKPLVELLEDLGLDSRAFLGKLIRYNPHKLITSAESTLQKLTEFCTYFQLSKEDIAGLVRKNPLFIIFSSGQMFKLVEYLKELGLSDEEVGMLIRSEPYILTRSVENSLKPKVEFLKELGVDNIGIAKIIKSQSRLFGFSIEQSFKPKIAYLKGVGFHEAEIAKLLSGEASILARSVNASLDNKVEFLVGLGFEMGSPYLCKALKFAHSTSMAYLQRRVDWFLSMGFSRDDIFLMLRANPNLLRKNEDRLQEKIDYLVQTMKYPLEVLVSYPMFLNLSLEKRIIPRHKVLKWLRSMELVKRTPSLSFFTGISDATFQTKYLDNYPECCSFFEGRNSD</sequence>